<name>A0AAV1C2S0_OLDCO</name>
<keyword evidence="1" id="KW-0175">Coiled coil</keyword>
<reference evidence="3" key="1">
    <citation type="submission" date="2023-03" db="EMBL/GenBank/DDBJ databases">
        <authorList>
            <person name="Julca I."/>
        </authorList>
    </citation>
    <scope>NUCLEOTIDE SEQUENCE</scope>
</reference>
<evidence type="ECO:0000313" key="3">
    <source>
        <dbReference type="EMBL" id="CAI9089692.1"/>
    </source>
</evidence>
<feature type="coiled-coil region" evidence="1">
    <location>
        <begin position="134"/>
        <end position="210"/>
    </location>
</feature>
<protein>
    <submittedName>
        <fullName evidence="3">OLC1v1024311C1</fullName>
    </submittedName>
</protein>
<keyword evidence="4" id="KW-1185">Reference proteome</keyword>
<feature type="region of interest" description="Disordered" evidence="2">
    <location>
        <begin position="1"/>
        <end position="20"/>
    </location>
</feature>
<proteinExistence type="predicted"/>
<accession>A0AAV1C2S0</accession>
<feature type="region of interest" description="Disordered" evidence="2">
    <location>
        <begin position="322"/>
        <end position="345"/>
    </location>
</feature>
<gene>
    <name evidence="3" type="ORF">OLC1_LOCUS1991</name>
</gene>
<feature type="compositionally biased region" description="Polar residues" evidence="2">
    <location>
        <begin position="322"/>
        <end position="332"/>
    </location>
</feature>
<dbReference type="Proteomes" id="UP001161247">
    <property type="component" value="Chromosome 1"/>
</dbReference>
<organism evidence="3 4">
    <name type="scientific">Oldenlandia corymbosa var. corymbosa</name>
    <dbReference type="NCBI Taxonomy" id="529605"/>
    <lineage>
        <taxon>Eukaryota</taxon>
        <taxon>Viridiplantae</taxon>
        <taxon>Streptophyta</taxon>
        <taxon>Embryophyta</taxon>
        <taxon>Tracheophyta</taxon>
        <taxon>Spermatophyta</taxon>
        <taxon>Magnoliopsida</taxon>
        <taxon>eudicotyledons</taxon>
        <taxon>Gunneridae</taxon>
        <taxon>Pentapetalae</taxon>
        <taxon>asterids</taxon>
        <taxon>lamiids</taxon>
        <taxon>Gentianales</taxon>
        <taxon>Rubiaceae</taxon>
        <taxon>Rubioideae</taxon>
        <taxon>Spermacoceae</taxon>
        <taxon>Hedyotis-Oldenlandia complex</taxon>
        <taxon>Oldenlandia</taxon>
    </lineage>
</organism>
<evidence type="ECO:0000313" key="4">
    <source>
        <dbReference type="Proteomes" id="UP001161247"/>
    </source>
</evidence>
<dbReference type="AlphaFoldDB" id="A0AAV1C2S0"/>
<dbReference type="EMBL" id="OX459118">
    <property type="protein sequence ID" value="CAI9089692.1"/>
    <property type="molecule type" value="Genomic_DNA"/>
</dbReference>
<evidence type="ECO:0000256" key="2">
    <source>
        <dbReference type="SAM" id="MobiDB-lite"/>
    </source>
</evidence>
<feature type="compositionally biased region" description="Basic and acidic residues" evidence="2">
    <location>
        <begin position="1"/>
        <end position="11"/>
    </location>
</feature>
<evidence type="ECO:0000256" key="1">
    <source>
        <dbReference type="SAM" id="Coils"/>
    </source>
</evidence>
<sequence length="345" mass="38106">MVSARSKDPKQGEPPWKTTWFSSPKRLNAIDPSPDIGILAFDKALSLKKKVSAVEDSLNEKEGRRPAVAALIREVFGGFSTLQCGPIGPSVSALMGFKPDYLCTILDEDVIQRATFASLEEHLQIVLLTCEEKVKASEARYAGLEDSSAALRQELESLKDDLRATKDELHLTQVEKASLEKRVEELGDVSAQTQEENKNLLKEMEVLQKDRHFLITKGIPYFFNEGASDSVFQRQLKRVSYYQKAVGGHGMALHYHPSFEGVNLEDMLGYDSVAVSKAQEAKKALRHLSLDYHKVLPDNSRNHASLLMGICAKRLLPHPEASTSRTVVAQGSSGTGDIEGEVNQA</sequence>